<dbReference type="Proteomes" id="UP000630864">
    <property type="component" value="Unassembled WGS sequence"/>
</dbReference>
<reference evidence="1" key="1">
    <citation type="submission" date="2020-09" db="EMBL/GenBank/DDBJ databases">
        <title>Pseudomonas syringae pv. eriobotryae genome sequence causing loquat canker disease.</title>
        <authorList>
            <person name="Fukuda S."/>
            <person name="Tashiro H."/>
            <person name="Nagano Y."/>
        </authorList>
    </citation>
    <scope>NUCLEOTIDE SEQUENCE</scope>
    <source>
        <strain evidence="1">AM001</strain>
    </source>
</reference>
<dbReference type="EMBL" id="BMZW01000006">
    <property type="protein sequence ID" value="GFZ58909.1"/>
    <property type="molecule type" value="Genomic_DNA"/>
</dbReference>
<protein>
    <submittedName>
        <fullName evidence="1">Uncharacterized protein</fullName>
    </submittedName>
</protein>
<evidence type="ECO:0000313" key="2">
    <source>
        <dbReference type="Proteomes" id="UP000630864"/>
    </source>
</evidence>
<comment type="caution">
    <text evidence="1">The sequence shown here is derived from an EMBL/GenBank/DDBJ whole genome shotgun (WGS) entry which is preliminary data.</text>
</comment>
<evidence type="ECO:0000313" key="1">
    <source>
        <dbReference type="EMBL" id="GFZ58909.1"/>
    </source>
</evidence>
<dbReference type="AlphaFoldDB" id="A0A9P3EBE4"/>
<name>A0A9P3EBE4_PSEA0</name>
<accession>A0A9P3EBE4</accession>
<sequence>MDQRRTVWLFMVYPQTKGRKTERVPEMTCKTKPLETGKVSGRSGAGMQRYVSEFCRIAAGLLIPGQHSDPPRGVLFDLHG</sequence>
<gene>
    <name evidence="1" type="ORF">PSE10A_14200</name>
</gene>
<proteinExistence type="predicted"/>
<organism evidence="1 2">
    <name type="scientific">Pseudomonas amygdali pv. eriobotryae</name>
    <dbReference type="NCBI Taxonomy" id="129137"/>
    <lineage>
        <taxon>Bacteria</taxon>
        <taxon>Pseudomonadati</taxon>
        <taxon>Pseudomonadota</taxon>
        <taxon>Gammaproteobacteria</taxon>
        <taxon>Pseudomonadales</taxon>
        <taxon>Pseudomonadaceae</taxon>
        <taxon>Pseudomonas</taxon>
        <taxon>Pseudomonas amygdali</taxon>
    </lineage>
</organism>